<dbReference type="SUPFAM" id="SSF48452">
    <property type="entry name" value="TPR-like"/>
    <property type="match status" value="1"/>
</dbReference>
<comment type="similarity">
    <text evidence="2">Belongs to the SusD family.</text>
</comment>
<dbReference type="Pfam" id="PF07980">
    <property type="entry name" value="SusD_RagB"/>
    <property type="match status" value="1"/>
</dbReference>
<accession>A0ABX1WRK4</accession>
<reference evidence="7 8" key="1">
    <citation type="submission" date="2018-12" db="EMBL/GenBank/DDBJ databases">
        <title>Marinifilum JC070 sp. nov., a marine bacterium isolated from Yongle Blue Hole in the South China Sea.</title>
        <authorList>
            <person name="Fu T."/>
        </authorList>
    </citation>
    <scope>NUCLEOTIDE SEQUENCE [LARGE SCALE GENOMIC DNA]</scope>
    <source>
        <strain evidence="7 8">JC070</strain>
    </source>
</reference>
<comment type="subcellular location">
    <subcellularLocation>
        <location evidence="1">Cell outer membrane</location>
    </subcellularLocation>
</comment>
<dbReference type="InterPro" id="IPR012944">
    <property type="entry name" value="SusD_RagB_dom"/>
</dbReference>
<comment type="caution">
    <text evidence="7">The sequence shown here is derived from an EMBL/GenBank/DDBJ whole genome shotgun (WGS) entry which is preliminary data.</text>
</comment>
<evidence type="ECO:0000256" key="3">
    <source>
        <dbReference type="ARBA" id="ARBA00022729"/>
    </source>
</evidence>
<evidence type="ECO:0000313" key="7">
    <source>
        <dbReference type="EMBL" id="NOU58706.1"/>
    </source>
</evidence>
<protein>
    <submittedName>
        <fullName evidence="7">RagB/SusD family nutrient uptake outer membrane protein</fullName>
    </submittedName>
</protein>
<evidence type="ECO:0000259" key="6">
    <source>
        <dbReference type="Pfam" id="PF07980"/>
    </source>
</evidence>
<organism evidence="7 8">
    <name type="scientific">Marinifilum caeruleilacunae</name>
    <dbReference type="NCBI Taxonomy" id="2499076"/>
    <lineage>
        <taxon>Bacteria</taxon>
        <taxon>Pseudomonadati</taxon>
        <taxon>Bacteroidota</taxon>
        <taxon>Bacteroidia</taxon>
        <taxon>Marinilabiliales</taxon>
        <taxon>Marinifilaceae</taxon>
    </lineage>
</organism>
<keyword evidence="3" id="KW-0732">Signal</keyword>
<dbReference type="EMBL" id="RZNH01000003">
    <property type="protein sequence ID" value="NOU58706.1"/>
    <property type="molecule type" value="Genomic_DNA"/>
</dbReference>
<evidence type="ECO:0000313" key="8">
    <source>
        <dbReference type="Proteomes" id="UP000732105"/>
    </source>
</evidence>
<dbReference type="Pfam" id="PF12771">
    <property type="entry name" value="SusD-like_2"/>
    <property type="match status" value="1"/>
</dbReference>
<evidence type="ECO:0000256" key="2">
    <source>
        <dbReference type="ARBA" id="ARBA00006275"/>
    </source>
</evidence>
<feature type="domain" description="RagB/SusD" evidence="6">
    <location>
        <begin position="287"/>
        <end position="576"/>
    </location>
</feature>
<name>A0ABX1WRK4_9BACT</name>
<dbReference type="Proteomes" id="UP000732105">
    <property type="component" value="Unassembled WGS sequence"/>
</dbReference>
<evidence type="ECO:0000256" key="4">
    <source>
        <dbReference type="ARBA" id="ARBA00023136"/>
    </source>
</evidence>
<dbReference type="InterPro" id="IPR041662">
    <property type="entry name" value="SusD-like_2"/>
</dbReference>
<dbReference type="InterPro" id="IPR011990">
    <property type="entry name" value="TPR-like_helical_dom_sf"/>
</dbReference>
<proteinExistence type="inferred from homology"/>
<sequence length="581" mass="66284">MKKYSIIVILAFVGILSSCNDDYLERLPETSPTKETFFTSAEALELYTNSFYGYLSKNEYENDYQSDNMAEQSTPEAVKTGLYSMPVELGSGGWKWTQLRDINYFIENCKASKGIAQEDKDKYLAVARFFRARFYFRKVKRFGDVPWYSKVLGSNDEELYKARDPRTMVMDSVLADLNFAVQHAEVTTSKNRVNKWTALALKSRVCLYEGSWRKYHTEAGLADADKFLTEAANAAGEIINSGLYSTYNTGSSKDYYNLFNAEKADSDEVIMAIDLAEGNISNYNKSFTTTSVGRRGITKSLVHEYLMSNGNTFQSKYADVETLPWYDEFTNRDPRLAQTSMPPNFHRIDETAIVLPWFGQNHTGYQVVKRVGPAIYDNGDPRDIIVFRLGEVLLNYAEALAELGTITQADLDKSINELRKRVRMPKLSLTPALDSYLDGQYKSTSNPLILEIRRERRVELAIEGFRFDDLMRWKEGHLLRDNAEGIYVTLNTYTDRDQNGVFDLYIYDGNKPSDAGSYPKVDFFKLGDAMSLSNGANGRLLPYNKALPSFGDWEYLSPIPLEELTLNPKLKQNPEWEKINP</sequence>
<keyword evidence="4" id="KW-0472">Membrane</keyword>
<dbReference type="Gene3D" id="1.25.40.390">
    <property type="match status" value="1"/>
</dbReference>
<keyword evidence="8" id="KW-1185">Reference proteome</keyword>
<evidence type="ECO:0000256" key="5">
    <source>
        <dbReference type="ARBA" id="ARBA00023237"/>
    </source>
</evidence>
<dbReference type="RefSeq" id="WP_171593984.1">
    <property type="nucleotide sequence ID" value="NZ_RZNH01000003.1"/>
</dbReference>
<dbReference type="PROSITE" id="PS51257">
    <property type="entry name" value="PROKAR_LIPOPROTEIN"/>
    <property type="match status" value="1"/>
</dbReference>
<gene>
    <name evidence="7" type="ORF">ELS83_02665</name>
</gene>
<keyword evidence="5" id="KW-0998">Cell outer membrane</keyword>
<evidence type="ECO:0000256" key="1">
    <source>
        <dbReference type="ARBA" id="ARBA00004442"/>
    </source>
</evidence>